<evidence type="ECO:0000313" key="3">
    <source>
        <dbReference type="EMBL" id="PWK33188.1"/>
    </source>
</evidence>
<dbReference type="PANTHER" id="PTHR35561">
    <property type="entry name" value="RNA 2',3'-CYCLIC PHOSPHODIESTERASE"/>
    <property type="match status" value="1"/>
</dbReference>
<evidence type="ECO:0000256" key="2">
    <source>
        <dbReference type="HAMAP-Rule" id="MF_01940"/>
    </source>
</evidence>
<dbReference type="SUPFAM" id="SSF55144">
    <property type="entry name" value="LigT-like"/>
    <property type="match status" value="1"/>
</dbReference>
<sequence length="185" mass="19542">MRLFLALETPEALAADLLATLPALPAIPAHGGLRPVPAAQCHLTLRFLGECDVDSAARIVTAMATLAPREIVLTVQGTGRFRPRQGAVLWAGLAPNAALDALRQDVDVALAMAGVAADTRPFKPHLTLARCGPAVPEAVQRQWLSRTAALATPAWQAQRVVLFESQLHATGAVHRIHATSALHNG</sequence>
<dbReference type="AlphaFoldDB" id="A0A316ERL5"/>
<feature type="short sequence motif" description="HXTX 1" evidence="2">
    <location>
        <begin position="42"/>
        <end position="45"/>
    </location>
</feature>
<dbReference type="GO" id="GO:0004113">
    <property type="term" value="F:2',3'-cyclic-nucleotide 3'-phosphodiesterase activity"/>
    <property type="evidence" value="ECO:0007669"/>
    <property type="project" value="InterPro"/>
</dbReference>
<comment type="function">
    <text evidence="2">Hydrolyzes RNA 2',3'-cyclic phosphodiester to an RNA 2'-phosphomonoester.</text>
</comment>
<dbReference type="EC" id="3.1.4.58" evidence="2"/>
<dbReference type="InterPro" id="IPR004175">
    <property type="entry name" value="RNA_CPDase"/>
</dbReference>
<accession>A0A316ERL5</accession>
<protein>
    <recommendedName>
        <fullName evidence="2">RNA 2',3'-cyclic phosphodiesterase</fullName>
        <shortName evidence="2">RNA 2',3'-CPDase</shortName>
        <ecNumber evidence="2">3.1.4.58</ecNumber>
    </recommendedName>
</protein>
<keyword evidence="3" id="KW-0436">Ligase</keyword>
<comment type="similarity">
    <text evidence="2">Belongs to the 2H phosphoesterase superfamily. ThpR family.</text>
</comment>
<proteinExistence type="inferred from homology"/>
<evidence type="ECO:0000313" key="4">
    <source>
        <dbReference type="Proteomes" id="UP000245754"/>
    </source>
</evidence>
<feature type="active site" description="Proton acceptor" evidence="2">
    <location>
        <position position="125"/>
    </location>
</feature>
<dbReference type="Gene3D" id="3.90.1140.10">
    <property type="entry name" value="Cyclic phosphodiesterase"/>
    <property type="match status" value="1"/>
</dbReference>
<dbReference type="PANTHER" id="PTHR35561:SF1">
    <property type="entry name" value="RNA 2',3'-CYCLIC PHOSPHODIESTERASE"/>
    <property type="match status" value="1"/>
</dbReference>
<reference evidence="3 4" key="1">
    <citation type="submission" date="2018-05" db="EMBL/GenBank/DDBJ databases">
        <title>Genomic Encyclopedia of Type Strains, Phase IV (KMG-V): Genome sequencing to study the core and pangenomes of soil and plant-associated prokaryotes.</title>
        <authorList>
            <person name="Whitman W."/>
        </authorList>
    </citation>
    <scope>NUCLEOTIDE SEQUENCE [LARGE SCALE GENOMIC DNA]</scope>
    <source>
        <strain evidence="3 4">SLV-132</strain>
    </source>
</reference>
<dbReference type="NCBIfam" id="TIGR02258">
    <property type="entry name" value="2_5_ligase"/>
    <property type="match status" value="1"/>
</dbReference>
<dbReference type="GO" id="GO:0008664">
    <property type="term" value="F:RNA 2',3'-cyclic 3'-phosphodiesterase activity"/>
    <property type="evidence" value="ECO:0007669"/>
    <property type="project" value="UniProtKB-EC"/>
</dbReference>
<keyword evidence="4" id="KW-1185">Reference proteome</keyword>
<dbReference type="RefSeq" id="WP_109584840.1">
    <property type="nucleotide sequence ID" value="NZ_QGGT01000005.1"/>
</dbReference>
<dbReference type="Proteomes" id="UP000245754">
    <property type="component" value="Unassembled WGS sequence"/>
</dbReference>
<dbReference type="Pfam" id="PF13563">
    <property type="entry name" value="2_5_RNA_ligase2"/>
    <property type="match status" value="1"/>
</dbReference>
<comment type="catalytic activity">
    <reaction evidence="2">
        <text>a 3'-end 2',3'-cyclophospho-ribonucleotide-RNA + H2O = a 3'-end 2'-phospho-ribonucleotide-RNA + H(+)</text>
        <dbReference type="Rhea" id="RHEA:11828"/>
        <dbReference type="Rhea" id="RHEA-COMP:10464"/>
        <dbReference type="Rhea" id="RHEA-COMP:17353"/>
        <dbReference type="ChEBI" id="CHEBI:15377"/>
        <dbReference type="ChEBI" id="CHEBI:15378"/>
        <dbReference type="ChEBI" id="CHEBI:83064"/>
        <dbReference type="ChEBI" id="CHEBI:173113"/>
        <dbReference type="EC" id="3.1.4.58"/>
    </reaction>
</comment>
<comment type="caution">
    <text evidence="3">The sequence shown here is derived from an EMBL/GenBank/DDBJ whole genome shotgun (WGS) entry which is preliminary data.</text>
</comment>
<keyword evidence="1 2" id="KW-0378">Hydrolase</keyword>
<name>A0A316ERL5_9BURK</name>
<dbReference type="InterPro" id="IPR009097">
    <property type="entry name" value="Cyclic_Pdiesterase"/>
</dbReference>
<dbReference type="HAMAP" id="MF_01940">
    <property type="entry name" value="RNA_CPDase"/>
    <property type="match status" value="1"/>
</dbReference>
<organism evidence="3 4">
    <name type="scientific">Cupriavidus plantarum</name>
    <dbReference type="NCBI Taxonomy" id="942865"/>
    <lineage>
        <taxon>Bacteria</taxon>
        <taxon>Pseudomonadati</taxon>
        <taxon>Pseudomonadota</taxon>
        <taxon>Betaproteobacteria</taxon>
        <taxon>Burkholderiales</taxon>
        <taxon>Burkholderiaceae</taxon>
        <taxon>Cupriavidus</taxon>
    </lineage>
</organism>
<gene>
    <name evidence="3" type="ORF">C7419_105182</name>
</gene>
<feature type="short sequence motif" description="HXTX 2" evidence="2">
    <location>
        <begin position="125"/>
        <end position="128"/>
    </location>
</feature>
<feature type="active site" description="Proton donor" evidence="2">
    <location>
        <position position="42"/>
    </location>
</feature>
<dbReference type="GO" id="GO:0016874">
    <property type="term" value="F:ligase activity"/>
    <property type="evidence" value="ECO:0007669"/>
    <property type="project" value="UniProtKB-KW"/>
</dbReference>
<dbReference type="EMBL" id="QGGT01000005">
    <property type="protein sequence ID" value="PWK33188.1"/>
    <property type="molecule type" value="Genomic_DNA"/>
</dbReference>
<evidence type="ECO:0000256" key="1">
    <source>
        <dbReference type="ARBA" id="ARBA00022801"/>
    </source>
</evidence>